<keyword evidence="4" id="KW-1185">Reference proteome</keyword>
<dbReference type="PANTHER" id="PTHR46870">
    <property type="entry name" value="PROTEIN THYLAKOID ASSEMBLY 8-LIKE, CHLOROPLASTIC"/>
    <property type="match status" value="1"/>
</dbReference>
<evidence type="ECO:0008006" key="5">
    <source>
        <dbReference type="Google" id="ProtNLM"/>
    </source>
</evidence>
<dbReference type="Gene3D" id="1.25.40.10">
    <property type="entry name" value="Tetratricopeptide repeat domain"/>
    <property type="match status" value="1"/>
</dbReference>
<dbReference type="PROSITE" id="PS51375">
    <property type="entry name" value="PPR"/>
    <property type="match status" value="1"/>
</dbReference>
<organism evidence="3 4">
    <name type="scientific">Riccia sorocarpa</name>
    <dbReference type="NCBI Taxonomy" id="122646"/>
    <lineage>
        <taxon>Eukaryota</taxon>
        <taxon>Viridiplantae</taxon>
        <taxon>Streptophyta</taxon>
        <taxon>Embryophyta</taxon>
        <taxon>Marchantiophyta</taxon>
        <taxon>Marchantiopsida</taxon>
        <taxon>Marchantiidae</taxon>
        <taxon>Marchantiales</taxon>
        <taxon>Ricciaceae</taxon>
        <taxon>Riccia</taxon>
    </lineage>
</organism>
<protein>
    <recommendedName>
        <fullName evidence="5">Pentatricopeptide repeat-containing protein</fullName>
    </recommendedName>
</protein>
<feature type="repeat" description="PPR" evidence="2">
    <location>
        <begin position="218"/>
        <end position="252"/>
    </location>
</feature>
<accession>A0ABD3H1T5</accession>
<dbReference type="Pfam" id="PF01535">
    <property type="entry name" value="PPR"/>
    <property type="match status" value="2"/>
</dbReference>
<reference evidence="3 4" key="1">
    <citation type="submission" date="2024-09" db="EMBL/GenBank/DDBJ databases">
        <title>Chromosome-scale assembly of Riccia sorocarpa.</title>
        <authorList>
            <person name="Paukszto L."/>
        </authorList>
    </citation>
    <scope>NUCLEOTIDE SEQUENCE [LARGE SCALE GENOMIC DNA]</scope>
    <source>
        <strain evidence="3">LP-2024</strain>
        <tissue evidence="3">Aerial parts of the thallus</tissue>
    </source>
</reference>
<dbReference type="InterPro" id="IPR011990">
    <property type="entry name" value="TPR-like_helical_dom_sf"/>
</dbReference>
<comment type="caution">
    <text evidence="3">The sequence shown here is derived from an EMBL/GenBank/DDBJ whole genome shotgun (WGS) entry which is preliminary data.</text>
</comment>
<evidence type="ECO:0000256" key="1">
    <source>
        <dbReference type="ARBA" id="ARBA00022737"/>
    </source>
</evidence>
<evidence type="ECO:0000313" key="4">
    <source>
        <dbReference type="Proteomes" id="UP001633002"/>
    </source>
</evidence>
<dbReference type="Proteomes" id="UP001633002">
    <property type="component" value="Unassembled WGS sequence"/>
</dbReference>
<dbReference type="InterPro" id="IPR044795">
    <property type="entry name" value="THA8L-like"/>
</dbReference>
<sequence length="323" mass="37112">MGLASVAAFCRPSLRFLHPGVPRGKAPLLLLKRWLKSATSHRAATSRFYEGDRWSDHGGFAAVPTSAARSVFRSLGNGVKLDEKPDGEHWAASTWGYRAGVVMVGQPLRRCSHRQYSTKATSSAYRSSIIEKGTKNMIVTPKKWKRTLPSKEVLNAVYSLRRVKRNPDGIKEVLKKYVSRLLKLEMMLVLSELQRLDEWHLAHQVFTMIRKESWYRPDVYLFQTMVQVFGKNKQIKLAEKMIEDLEDEGLQPDDSIKRELLRSYVMCGMMPEAIHLYKEILKLGKDQAARSILFHGLSPEDKEELAHYERQEGIDWSIVEKRP</sequence>
<keyword evidence="1" id="KW-0677">Repeat</keyword>
<dbReference type="NCBIfam" id="TIGR00756">
    <property type="entry name" value="PPR"/>
    <property type="match status" value="1"/>
</dbReference>
<gene>
    <name evidence="3" type="ORF">R1sor_002758</name>
</gene>
<evidence type="ECO:0000313" key="3">
    <source>
        <dbReference type="EMBL" id="KAL3684736.1"/>
    </source>
</evidence>
<name>A0ABD3H1T5_9MARC</name>
<proteinExistence type="predicted"/>
<evidence type="ECO:0000256" key="2">
    <source>
        <dbReference type="PROSITE-ProRule" id="PRU00708"/>
    </source>
</evidence>
<dbReference type="EMBL" id="JBJQOH010000006">
    <property type="protein sequence ID" value="KAL3684736.1"/>
    <property type="molecule type" value="Genomic_DNA"/>
</dbReference>
<dbReference type="InterPro" id="IPR002885">
    <property type="entry name" value="PPR_rpt"/>
</dbReference>
<dbReference type="PANTHER" id="PTHR46870:SF2">
    <property type="entry name" value="PROTEIN THYLAKOID ASSEMBLY 8-LIKE, CHLOROPLASTIC"/>
    <property type="match status" value="1"/>
</dbReference>
<dbReference type="AlphaFoldDB" id="A0ABD3H1T5"/>